<evidence type="ECO:0000256" key="5">
    <source>
        <dbReference type="RuleBase" id="RU364019"/>
    </source>
</evidence>
<keyword evidence="4 5" id="KW-0406">Ion transport</keyword>
<feature type="compositionally biased region" description="Basic and acidic residues" evidence="6">
    <location>
        <begin position="49"/>
        <end position="63"/>
    </location>
</feature>
<dbReference type="AlphaFoldDB" id="A0A4T0FHW5"/>
<keyword evidence="3 5" id="KW-0375">Hydrogen ion transport</keyword>
<dbReference type="NCBIfam" id="TIGR01147">
    <property type="entry name" value="V_ATP_synt_G"/>
    <property type="match status" value="1"/>
</dbReference>
<dbReference type="OrthoDB" id="250802at2759"/>
<evidence type="ECO:0000256" key="1">
    <source>
        <dbReference type="ARBA" id="ARBA00010066"/>
    </source>
</evidence>
<feature type="non-terminal residue" evidence="7">
    <location>
        <position position="1"/>
    </location>
</feature>
<comment type="subunit">
    <text evidence="5">V-ATPase is a heteromultimeric enzyme made up of two complexes: the ATP-hydrolytic V1 complex and the proton translocation V0 complex.</text>
</comment>
<dbReference type="GO" id="GO:0000221">
    <property type="term" value="C:vacuolar proton-transporting V-type ATPase, V1 domain"/>
    <property type="evidence" value="ECO:0007669"/>
    <property type="project" value="TreeGrafter"/>
</dbReference>
<dbReference type="EMBL" id="SPNW01000049">
    <property type="protein sequence ID" value="TIA87709.1"/>
    <property type="molecule type" value="Genomic_DNA"/>
</dbReference>
<sequence>SRSSSQGIQTLLEAERDAALIVQQARDYRTTKLKQARVDAQKQVDDIKKAKEDEFKQMQEKSTDTQSTHKKQVEQETETSLKQLNDQFGSKKQVVVDKLLDRVTQTTNELHPNNSKV</sequence>
<evidence type="ECO:0000313" key="7">
    <source>
        <dbReference type="EMBL" id="TIA87709.1"/>
    </source>
</evidence>
<dbReference type="PANTHER" id="PTHR12713:SF11">
    <property type="entry name" value="V-TYPE PROTON ATPASE SUBUNIT G"/>
    <property type="match status" value="1"/>
</dbReference>
<dbReference type="Gene3D" id="1.20.5.2950">
    <property type="match status" value="1"/>
</dbReference>
<evidence type="ECO:0000256" key="3">
    <source>
        <dbReference type="ARBA" id="ARBA00022781"/>
    </source>
</evidence>
<comment type="caution">
    <text evidence="7">The sequence shown here is derived from an EMBL/GenBank/DDBJ whole genome shotgun (WGS) entry which is preliminary data.</text>
</comment>
<keyword evidence="2 5" id="KW-0813">Transport</keyword>
<evidence type="ECO:0000256" key="2">
    <source>
        <dbReference type="ARBA" id="ARBA00022448"/>
    </source>
</evidence>
<dbReference type="PANTHER" id="PTHR12713">
    <property type="entry name" value="VACUOLAR ATP SYNTHASE SUBUNIT G"/>
    <property type="match status" value="1"/>
</dbReference>
<dbReference type="Pfam" id="PF03179">
    <property type="entry name" value="V-ATPase_G"/>
    <property type="match status" value="1"/>
</dbReference>
<dbReference type="GO" id="GO:0046961">
    <property type="term" value="F:proton-transporting ATPase activity, rotational mechanism"/>
    <property type="evidence" value="ECO:0007669"/>
    <property type="project" value="InterPro"/>
</dbReference>
<comment type="function">
    <text evidence="5">Subunit of the V1 complex of vacuolar(H+)-ATPase (V-ATPase), a multisubunit enzyme composed of a peripheral complex (V1) that hydrolyzes ATP and a membrane integral complex (V0) that translocates protons. V-ATPase is responsible for acidifying and maintaining the pH of intracellular compartments and in some cell types, is targeted to the plasma membrane, where it is responsible for acidifying the extracellular environment.</text>
</comment>
<organism evidence="7 8">
    <name type="scientific">Wallemia hederae</name>
    <dbReference type="NCBI Taxonomy" id="1540922"/>
    <lineage>
        <taxon>Eukaryota</taxon>
        <taxon>Fungi</taxon>
        <taxon>Dikarya</taxon>
        <taxon>Basidiomycota</taxon>
        <taxon>Wallemiomycotina</taxon>
        <taxon>Wallemiomycetes</taxon>
        <taxon>Wallemiales</taxon>
        <taxon>Wallemiaceae</taxon>
        <taxon>Wallemia</taxon>
    </lineage>
</organism>
<evidence type="ECO:0000256" key="6">
    <source>
        <dbReference type="SAM" id="MobiDB-lite"/>
    </source>
</evidence>
<feature type="region of interest" description="Disordered" evidence="6">
    <location>
        <begin position="49"/>
        <end position="86"/>
    </location>
</feature>
<proteinExistence type="inferred from homology"/>
<protein>
    <recommendedName>
        <fullName evidence="5">V-type proton ATPase subunit G</fullName>
    </recommendedName>
</protein>
<dbReference type="InterPro" id="IPR005124">
    <property type="entry name" value="V-ATPase_G"/>
</dbReference>
<dbReference type="Proteomes" id="UP000310189">
    <property type="component" value="Unassembled WGS sequence"/>
</dbReference>
<keyword evidence="8" id="KW-1185">Reference proteome</keyword>
<evidence type="ECO:0000313" key="8">
    <source>
        <dbReference type="Proteomes" id="UP000310189"/>
    </source>
</evidence>
<dbReference type="FunFam" id="1.20.5.2950:FF:000001">
    <property type="entry name" value="V-type proton ATPase subunit G"/>
    <property type="match status" value="1"/>
</dbReference>
<comment type="similarity">
    <text evidence="1 5">Belongs to the V-ATPase G subunit family.</text>
</comment>
<name>A0A4T0FHW5_9BASI</name>
<evidence type="ECO:0000256" key="4">
    <source>
        <dbReference type="ARBA" id="ARBA00023065"/>
    </source>
</evidence>
<reference evidence="7 8" key="1">
    <citation type="submission" date="2019-03" db="EMBL/GenBank/DDBJ databases">
        <title>Sequencing 23 genomes of Wallemia ichthyophaga.</title>
        <authorList>
            <person name="Gostincar C."/>
        </authorList>
    </citation>
    <scope>NUCLEOTIDE SEQUENCE [LARGE SCALE GENOMIC DNA]</scope>
    <source>
        <strain evidence="7 8">EXF-5753</strain>
    </source>
</reference>
<accession>A0A4T0FHW5</accession>
<gene>
    <name evidence="7" type="ORF">E3P99_03015</name>
</gene>
<dbReference type="GO" id="GO:0016887">
    <property type="term" value="F:ATP hydrolysis activity"/>
    <property type="evidence" value="ECO:0007669"/>
    <property type="project" value="TreeGrafter"/>
</dbReference>